<keyword evidence="5" id="KW-1185">Reference proteome</keyword>
<dbReference type="EMBL" id="JARAOO010000007">
    <property type="protein sequence ID" value="KAJ7963195.1"/>
    <property type="molecule type" value="Genomic_DNA"/>
</dbReference>
<dbReference type="Pfam" id="PF20160">
    <property type="entry name" value="C-JID"/>
    <property type="match status" value="1"/>
</dbReference>
<accession>A0AAD7PQJ4</accession>
<protein>
    <submittedName>
        <fullName evidence="4">TIR-NBS-LRR disease resistance protein</fullName>
    </submittedName>
</protein>
<comment type="caution">
    <text evidence="4">The sequence shown here is derived from an EMBL/GenBank/DDBJ whole genome shotgun (WGS) entry which is preliminary data.</text>
</comment>
<dbReference type="KEGG" id="qsa:O6P43_018323"/>
<dbReference type="SUPFAM" id="SSF52058">
    <property type="entry name" value="L domain-like"/>
    <property type="match status" value="1"/>
</dbReference>
<name>A0AAD7PQJ4_QUISA</name>
<evidence type="ECO:0000259" key="3">
    <source>
        <dbReference type="Pfam" id="PF20160"/>
    </source>
</evidence>
<dbReference type="Proteomes" id="UP001163823">
    <property type="component" value="Chromosome 7"/>
</dbReference>
<reference evidence="4" key="1">
    <citation type="journal article" date="2023" name="Science">
        <title>Elucidation of the pathway for biosynthesis of saponin adjuvants from the soapbark tree.</title>
        <authorList>
            <person name="Reed J."/>
            <person name="Orme A."/>
            <person name="El-Demerdash A."/>
            <person name="Owen C."/>
            <person name="Martin L.B.B."/>
            <person name="Misra R.C."/>
            <person name="Kikuchi S."/>
            <person name="Rejzek M."/>
            <person name="Martin A.C."/>
            <person name="Harkess A."/>
            <person name="Leebens-Mack J."/>
            <person name="Louveau T."/>
            <person name="Stephenson M.J."/>
            <person name="Osbourn A."/>
        </authorList>
    </citation>
    <scope>NUCLEOTIDE SEQUENCE</scope>
    <source>
        <strain evidence="4">S10</strain>
    </source>
</reference>
<evidence type="ECO:0000313" key="4">
    <source>
        <dbReference type="EMBL" id="KAJ7963195.1"/>
    </source>
</evidence>
<dbReference type="InterPro" id="IPR032675">
    <property type="entry name" value="LRR_dom_sf"/>
</dbReference>
<gene>
    <name evidence="4" type="ORF">O6P43_018323</name>
</gene>
<feature type="domain" description="C-JID" evidence="3">
    <location>
        <begin position="168"/>
        <end position="254"/>
    </location>
</feature>
<keyword evidence="2" id="KW-0677">Repeat</keyword>
<sequence length="345" mass="39802">MEYLDLRRTAIEEICPSIAVMGRFVTLDYLRLSFTNIQSIPASIKNISCLRHLDVSYCERLESLPQLPSSLEELIASGCTQLETITSFTLCRISRDWNKYISREPYDYSYQGEALLFTDCTKLDQKARKNIEAEAKLKIHRVAYLYSRKILEGRIPNDIIHPLARIYLPGSEIPEWFSYRTTGSSITLILRPALLNDHNFLGFAVCSVTLGNAVECKVFLEEDLVYTNELKETSFYWDGQTPSNEHVLMSYDSHIKIKLVEKLRELFNLSTISRVVKITFEFSPHNYIKKNGVSMVCVQDQDRPLQGIGTKRHKEEVVVVEELEEQEAQRKKKNIEQCVLSNQLT</sequence>
<proteinExistence type="predicted"/>
<dbReference type="Gene3D" id="3.80.10.10">
    <property type="entry name" value="Ribonuclease Inhibitor"/>
    <property type="match status" value="1"/>
</dbReference>
<dbReference type="PANTHER" id="PTHR47186:SF3">
    <property type="entry name" value="OS09G0267800 PROTEIN"/>
    <property type="match status" value="1"/>
</dbReference>
<keyword evidence="1" id="KW-0433">Leucine-rich repeat</keyword>
<organism evidence="4 5">
    <name type="scientific">Quillaja saponaria</name>
    <name type="common">Soap bark tree</name>
    <dbReference type="NCBI Taxonomy" id="32244"/>
    <lineage>
        <taxon>Eukaryota</taxon>
        <taxon>Viridiplantae</taxon>
        <taxon>Streptophyta</taxon>
        <taxon>Embryophyta</taxon>
        <taxon>Tracheophyta</taxon>
        <taxon>Spermatophyta</taxon>
        <taxon>Magnoliopsida</taxon>
        <taxon>eudicotyledons</taxon>
        <taxon>Gunneridae</taxon>
        <taxon>Pentapetalae</taxon>
        <taxon>rosids</taxon>
        <taxon>fabids</taxon>
        <taxon>Fabales</taxon>
        <taxon>Quillajaceae</taxon>
        <taxon>Quillaja</taxon>
    </lineage>
</organism>
<evidence type="ECO:0000313" key="5">
    <source>
        <dbReference type="Proteomes" id="UP001163823"/>
    </source>
</evidence>
<dbReference type="AlphaFoldDB" id="A0AAD7PQJ4"/>
<evidence type="ECO:0000256" key="1">
    <source>
        <dbReference type="ARBA" id="ARBA00022614"/>
    </source>
</evidence>
<evidence type="ECO:0000256" key="2">
    <source>
        <dbReference type="ARBA" id="ARBA00022737"/>
    </source>
</evidence>
<dbReference type="InterPro" id="IPR045344">
    <property type="entry name" value="C-JID"/>
</dbReference>
<dbReference type="PANTHER" id="PTHR47186">
    <property type="entry name" value="LEUCINE-RICH REPEAT-CONTAINING PROTEIN 57"/>
    <property type="match status" value="1"/>
</dbReference>